<comment type="subcellular location">
    <subcellularLocation>
        <location evidence="1">Cell membrane</location>
        <topology evidence="1">Multi-pass membrane protein</topology>
    </subcellularLocation>
</comment>
<keyword evidence="4 8" id="KW-0812">Transmembrane</keyword>
<keyword evidence="6 8" id="KW-0472">Membrane</keyword>
<evidence type="ECO:0000313" key="9">
    <source>
        <dbReference type="EMBL" id="KAF2896732.1"/>
    </source>
</evidence>
<evidence type="ECO:0000256" key="6">
    <source>
        <dbReference type="ARBA" id="ARBA00023136"/>
    </source>
</evidence>
<feature type="transmembrane region" description="Helical" evidence="8">
    <location>
        <begin position="237"/>
        <end position="257"/>
    </location>
</feature>
<dbReference type="GO" id="GO:0050916">
    <property type="term" value="P:sensory perception of sweet taste"/>
    <property type="evidence" value="ECO:0007669"/>
    <property type="project" value="UniProtKB-ARBA"/>
</dbReference>
<name>A0A8K0D483_IGNLU</name>
<feature type="transmembrane region" description="Helical" evidence="8">
    <location>
        <begin position="93"/>
        <end position="111"/>
    </location>
</feature>
<comment type="caution">
    <text evidence="9">The sequence shown here is derived from an EMBL/GenBank/DDBJ whole genome shotgun (WGS) entry which is preliminary data.</text>
</comment>
<reference evidence="9" key="1">
    <citation type="submission" date="2019-08" db="EMBL/GenBank/DDBJ databases">
        <title>The genome of the North American firefly Photinus pyralis.</title>
        <authorList>
            <consortium name="Photinus pyralis genome working group"/>
            <person name="Fallon T.R."/>
            <person name="Sander Lower S.E."/>
            <person name="Weng J.-K."/>
        </authorList>
    </citation>
    <scope>NUCLEOTIDE SEQUENCE</scope>
    <source>
        <strain evidence="9">TRF0915ILg1</strain>
        <tissue evidence="9">Whole body</tissue>
    </source>
</reference>
<evidence type="ECO:0000256" key="2">
    <source>
        <dbReference type="ARBA" id="ARBA00005327"/>
    </source>
</evidence>
<comment type="similarity">
    <text evidence="2">Belongs to the insect chemoreceptor superfamily. Gustatory receptor (GR) family. Gr5a subfamily.</text>
</comment>
<dbReference type="InterPro" id="IPR009318">
    <property type="entry name" value="Gustatory_rcpt"/>
</dbReference>
<dbReference type="EMBL" id="VTPC01004784">
    <property type="protein sequence ID" value="KAF2896732.1"/>
    <property type="molecule type" value="Genomic_DNA"/>
</dbReference>
<dbReference type="Proteomes" id="UP000801492">
    <property type="component" value="Unassembled WGS sequence"/>
</dbReference>
<evidence type="ECO:0008006" key="11">
    <source>
        <dbReference type="Google" id="ProtNLM"/>
    </source>
</evidence>
<dbReference type="PANTHER" id="PTHR21421:SF29">
    <property type="entry name" value="GUSTATORY RECEPTOR 5A FOR TREHALOSE-RELATED"/>
    <property type="match status" value="1"/>
</dbReference>
<keyword evidence="10" id="KW-1185">Reference proteome</keyword>
<evidence type="ECO:0000256" key="7">
    <source>
        <dbReference type="ARBA" id="ARBA00023170"/>
    </source>
</evidence>
<dbReference type="OrthoDB" id="5800391at2759"/>
<evidence type="ECO:0000256" key="1">
    <source>
        <dbReference type="ARBA" id="ARBA00004651"/>
    </source>
</evidence>
<feature type="transmembrane region" description="Helical" evidence="8">
    <location>
        <begin position="54"/>
        <end position="73"/>
    </location>
</feature>
<dbReference type="AlphaFoldDB" id="A0A8K0D483"/>
<dbReference type="GO" id="GO:0005886">
    <property type="term" value="C:plasma membrane"/>
    <property type="evidence" value="ECO:0007669"/>
    <property type="project" value="UniProtKB-SubCell"/>
</dbReference>
<dbReference type="PANTHER" id="PTHR21421">
    <property type="entry name" value="GUSTATORY RECEPTOR"/>
    <property type="match status" value="1"/>
</dbReference>
<evidence type="ECO:0000256" key="3">
    <source>
        <dbReference type="ARBA" id="ARBA00022475"/>
    </source>
</evidence>
<accession>A0A8K0D483</accession>
<evidence type="ECO:0000313" key="10">
    <source>
        <dbReference type="Proteomes" id="UP000801492"/>
    </source>
</evidence>
<organism evidence="9 10">
    <name type="scientific">Ignelater luminosus</name>
    <name type="common">Cucubano</name>
    <name type="synonym">Pyrophorus luminosus</name>
    <dbReference type="NCBI Taxonomy" id="2038154"/>
    <lineage>
        <taxon>Eukaryota</taxon>
        <taxon>Metazoa</taxon>
        <taxon>Ecdysozoa</taxon>
        <taxon>Arthropoda</taxon>
        <taxon>Hexapoda</taxon>
        <taxon>Insecta</taxon>
        <taxon>Pterygota</taxon>
        <taxon>Neoptera</taxon>
        <taxon>Endopterygota</taxon>
        <taxon>Coleoptera</taxon>
        <taxon>Polyphaga</taxon>
        <taxon>Elateriformia</taxon>
        <taxon>Elateroidea</taxon>
        <taxon>Elateridae</taxon>
        <taxon>Agrypninae</taxon>
        <taxon>Pyrophorini</taxon>
        <taxon>Ignelater</taxon>
    </lineage>
</organism>
<feature type="transmembrane region" description="Helical" evidence="8">
    <location>
        <begin position="204"/>
        <end position="225"/>
    </location>
</feature>
<proteinExistence type="inferred from homology"/>
<gene>
    <name evidence="9" type="ORF">ILUMI_09439</name>
</gene>
<keyword evidence="7" id="KW-0675">Receptor</keyword>
<protein>
    <recommendedName>
        <fullName evidence="11">Gustatory receptor</fullName>
    </recommendedName>
</protein>
<evidence type="ECO:0000256" key="8">
    <source>
        <dbReference type="SAM" id="Phobius"/>
    </source>
</evidence>
<evidence type="ECO:0000256" key="4">
    <source>
        <dbReference type="ARBA" id="ARBA00022692"/>
    </source>
</evidence>
<evidence type="ECO:0000256" key="5">
    <source>
        <dbReference type="ARBA" id="ARBA00022989"/>
    </source>
</evidence>
<dbReference type="Pfam" id="PF06151">
    <property type="entry name" value="Trehalose_recp"/>
    <property type="match status" value="2"/>
</dbReference>
<keyword evidence="3" id="KW-1003">Cell membrane</keyword>
<sequence>MGKLSLSRTKRNVSEVSTTHECFAASLMIGQCFAMFPLKGLLKSDFRLLRFRWFSWNIIYTAAYLTGVLFLLSFHTNNVIRASRLRFEHFVTFVFYASTLTATLLFCRLAQYWPQLMQKWTEIDFRMRSYGFCKNLSLHLKVVSAVVLLAALLEHSLYLASAITNITNEKGWDKVKDVHCWKELRSDYNAVAGLCSNVDNAMSGIILLSFANNLFFILVQLFYSLKSRNDNAVSRVYFLYSFAFLLLRTISVSLYAANVNETSKEPTPLLLSVSPEVYNIEIERFLYKIQASPCALTGKGFFSITKSLVLSVAGAIVTYELVLIQFESAA</sequence>
<dbReference type="GO" id="GO:0008527">
    <property type="term" value="F:taste receptor activity"/>
    <property type="evidence" value="ECO:0007669"/>
    <property type="project" value="InterPro"/>
</dbReference>
<feature type="transmembrane region" description="Helical" evidence="8">
    <location>
        <begin position="132"/>
        <end position="153"/>
    </location>
</feature>
<keyword evidence="5 8" id="KW-1133">Transmembrane helix</keyword>